<dbReference type="EMBL" id="BAAALT010000109">
    <property type="protein sequence ID" value="GAA1811314.1"/>
    <property type="molecule type" value="Genomic_DNA"/>
</dbReference>
<organism evidence="3 4">
    <name type="scientific">Luedemannella flava</name>
    <dbReference type="NCBI Taxonomy" id="349316"/>
    <lineage>
        <taxon>Bacteria</taxon>
        <taxon>Bacillati</taxon>
        <taxon>Actinomycetota</taxon>
        <taxon>Actinomycetes</taxon>
        <taxon>Micromonosporales</taxon>
        <taxon>Micromonosporaceae</taxon>
        <taxon>Luedemannella</taxon>
    </lineage>
</organism>
<feature type="transmembrane region" description="Helical" evidence="2">
    <location>
        <begin position="506"/>
        <end position="523"/>
    </location>
</feature>
<feature type="transmembrane region" description="Helical" evidence="2">
    <location>
        <begin position="183"/>
        <end position="203"/>
    </location>
</feature>
<evidence type="ECO:0000313" key="3">
    <source>
        <dbReference type="EMBL" id="GAA1811314.1"/>
    </source>
</evidence>
<feature type="transmembrane region" description="Helical" evidence="2">
    <location>
        <begin position="294"/>
        <end position="312"/>
    </location>
</feature>
<feature type="transmembrane region" description="Helical" evidence="2">
    <location>
        <begin position="210"/>
        <end position="226"/>
    </location>
</feature>
<feature type="region of interest" description="Disordered" evidence="1">
    <location>
        <begin position="1"/>
        <end position="60"/>
    </location>
</feature>
<keyword evidence="2" id="KW-0812">Transmembrane</keyword>
<dbReference type="Proteomes" id="UP001500218">
    <property type="component" value="Unassembled WGS sequence"/>
</dbReference>
<keyword evidence="2" id="KW-0472">Membrane</keyword>
<keyword evidence="4" id="KW-1185">Reference proteome</keyword>
<feature type="transmembrane region" description="Helical" evidence="2">
    <location>
        <begin position="324"/>
        <end position="347"/>
    </location>
</feature>
<feature type="transmembrane region" description="Helical" evidence="2">
    <location>
        <begin position="472"/>
        <end position="494"/>
    </location>
</feature>
<feature type="transmembrane region" description="Helical" evidence="2">
    <location>
        <begin position="232"/>
        <end position="250"/>
    </location>
</feature>
<name>A0ABN2M7B8_9ACTN</name>
<evidence type="ECO:0000256" key="1">
    <source>
        <dbReference type="SAM" id="MobiDB-lite"/>
    </source>
</evidence>
<keyword evidence="2" id="KW-1133">Transmembrane helix</keyword>
<dbReference type="RefSeq" id="WP_344133072.1">
    <property type="nucleotide sequence ID" value="NZ_BAAALT010000109.1"/>
</dbReference>
<protein>
    <submittedName>
        <fullName evidence="3">Uncharacterized protein</fullName>
    </submittedName>
</protein>
<gene>
    <name evidence="3" type="ORF">GCM10009682_35970</name>
</gene>
<comment type="caution">
    <text evidence="3">The sequence shown here is derived from an EMBL/GenBank/DDBJ whole genome shotgun (WGS) entry which is preliminary data.</text>
</comment>
<feature type="compositionally biased region" description="Low complexity" evidence="1">
    <location>
        <begin position="8"/>
        <end position="60"/>
    </location>
</feature>
<proteinExistence type="predicted"/>
<accession>A0ABN2M7B8</accession>
<feature type="transmembrane region" description="Helical" evidence="2">
    <location>
        <begin position="270"/>
        <end position="288"/>
    </location>
</feature>
<feature type="transmembrane region" description="Helical" evidence="2">
    <location>
        <begin position="401"/>
        <end position="418"/>
    </location>
</feature>
<reference evidence="3 4" key="1">
    <citation type="journal article" date="2019" name="Int. J. Syst. Evol. Microbiol.">
        <title>The Global Catalogue of Microorganisms (GCM) 10K type strain sequencing project: providing services to taxonomists for standard genome sequencing and annotation.</title>
        <authorList>
            <consortium name="The Broad Institute Genomics Platform"/>
            <consortium name="The Broad Institute Genome Sequencing Center for Infectious Disease"/>
            <person name="Wu L."/>
            <person name="Ma J."/>
        </authorList>
    </citation>
    <scope>NUCLEOTIDE SEQUENCE [LARGE SCALE GENOMIC DNA]</scope>
    <source>
        <strain evidence="3 4">JCM 13250</strain>
    </source>
</reference>
<feature type="transmembrane region" description="Helical" evidence="2">
    <location>
        <begin position="427"/>
        <end position="445"/>
    </location>
</feature>
<evidence type="ECO:0000256" key="2">
    <source>
        <dbReference type="SAM" id="Phobius"/>
    </source>
</evidence>
<feature type="transmembrane region" description="Helical" evidence="2">
    <location>
        <begin position="92"/>
        <end position="111"/>
    </location>
</feature>
<sequence>MLGDPAARRLPALRPAAMTLAPETPDDTPTPAGPEAEGASAPAGPATAEAPGPAAAEAPEPATAGTLEAAGSAPAAKRSALASALRVLRHEWTIAALLSVLAAVVLTWPTLKDPAHTIPADLGDPALQAWQVAWAGHALLTDPTNLWHGNGFYPESFSYAYSDTLLGYAPFGFFGSGTEATLIRYNLLFVLAHALAAFGAYVLARQLGSGRAGGVVAGLVFGFAPWRLTQAGHLHVLSTGGIALALAMLARGHGWSLRDGYRPDRARPGWAIAGWLVAAWQITLGFGIGVPFGYILAIIGLAGLVGYGVTWLSRGTRPPFARRLLYADLGGVLVFLGTVAFMAWPYLQVVKLNPSGRRSIAELAQFSPPLRGLFTAPGENWMWGQRHEAARALLTWTPEQALLPGFAVILLAAVGLFVSRWRIHQRLLLSAGILVTGALALGPNFNGDGQPGYVTLYNLLPGFDAIRTPGRLIVWTTLLLAVAAAGTVTAISAFARTLRDERVARLVHAGLAVVLVAVFAESINTLGHPEMVKPPAALHGIEGPAMILPSDGILEADILLWSTDGFPRIVNGLSGLTPRSQDEARGATHNFPDRASVDYLRGIGVRTVVFLREHGREGTWAQVPDRPIDGLGITREDFGDAIVFHLSP</sequence>
<evidence type="ECO:0000313" key="4">
    <source>
        <dbReference type="Proteomes" id="UP001500218"/>
    </source>
</evidence>